<dbReference type="EMBL" id="JAVKGT010000009">
    <property type="protein sequence ID" value="MDR5711473.1"/>
    <property type="molecule type" value="Genomic_DNA"/>
</dbReference>
<evidence type="ECO:0000313" key="3">
    <source>
        <dbReference type="Proteomes" id="UP001260872"/>
    </source>
</evidence>
<evidence type="ECO:0000313" key="2">
    <source>
        <dbReference type="EMBL" id="MDR5711473.1"/>
    </source>
</evidence>
<comment type="caution">
    <text evidence="2">The sequence shown here is derived from an EMBL/GenBank/DDBJ whole genome shotgun (WGS) entry which is preliminary data.</text>
</comment>
<gene>
    <name evidence="2" type="ORF">RH857_04915</name>
</gene>
<evidence type="ECO:0008006" key="4">
    <source>
        <dbReference type="Google" id="ProtNLM"/>
    </source>
</evidence>
<keyword evidence="1" id="KW-1133">Transmembrane helix</keyword>
<evidence type="ECO:0000256" key="1">
    <source>
        <dbReference type="SAM" id="Phobius"/>
    </source>
</evidence>
<organism evidence="2 3">
    <name type="scientific">Nesterenkonia flava</name>
    <dbReference type="NCBI Taxonomy" id="469799"/>
    <lineage>
        <taxon>Bacteria</taxon>
        <taxon>Bacillati</taxon>
        <taxon>Actinomycetota</taxon>
        <taxon>Actinomycetes</taxon>
        <taxon>Micrococcales</taxon>
        <taxon>Micrococcaceae</taxon>
        <taxon>Nesterenkonia</taxon>
    </lineage>
</organism>
<name>A0ABU1FS84_9MICC</name>
<reference evidence="3" key="1">
    <citation type="submission" date="2023-07" db="EMBL/GenBank/DDBJ databases">
        <title>Description of three actinobacteria isolated from air of manufacturing shop in a pharmaceutical factory.</title>
        <authorList>
            <person name="Zhang D.-F."/>
        </authorList>
    </citation>
    <scope>NUCLEOTIDE SEQUENCE [LARGE SCALE GENOMIC DNA]</scope>
    <source>
        <strain evidence="3">CCTCC AB 207010</strain>
    </source>
</reference>
<feature type="transmembrane region" description="Helical" evidence="1">
    <location>
        <begin position="106"/>
        <end position="128"/>
    </location>
</feature>
<proteinExistence type="predicted"/>
<keyword evidence="1" id="KW-0472">Membrane</keyword>
<dbReference type="Proteomes" id="UP001260872">
    <property type="component" value="Unassembled WGS sequence"/>
</dbReference>
<feature type="transmembrane region" description="Helical" evidence="1">
    <location>
        <begin position="77"/>
        <end position="100"/>
    </location>
</feature>
<dbReference type="RefSeq" id="WP_310536854.1">
    <property type="nucleotide sequence ID" value="NZ_BAAAOC010000091.1"/>
</dbReference>
<accession>A0ABU1FS84</accession>
<sequence length="141" mass="14947">MGGRRNAPEHGAWWRLLKVAFVCSTATLLVLTAAAWAAGGSEAAISALVGGGLVIALYVPSIWAVDVAERTVPDLAIPLYMLLFVLKFIGVGLFLTVIAVPAWLSLAWGGSAAVAVLVVWQAASIYVFSRMRLRIVPAQDQ</sequence>
<feature type="transmembrane region" description="Helical" evidence="1">
    <location>
        <begin position="43"/>
        <end position="65"/>
    </location>
</feature>
<feature type="transmembrane region" description="Helical" evidence="1">
    <location>
        <begin position="12"/>
        <end position="37"/>
    </location>
</feature>
<protein>
    <recommendedName>
        <fullName evidence="4">ATP synthase protein I</fullName>
    </recommendedName>
</protein>
<keyword evidence="3" id="KW-1185">Reference proteome</keyword>
<keyword evidence="1" id="KW-0812">Transmembrane</keyword>